<dbReference type="InterPro" id="IPR012859">
    <property type="entry name" value="Pilin_N_archaeal"/>
</dbReference>
<dbReference type="Pfam" id="PF07790">
    <property type="entry name" value="Pilin_N"/>
    <property type="match status" value="1"/>
</dbReference>
<evidence type="ECO:0000259" key="2">
    <source>
        <dbReference type="Pfam" id="PF07790"/>
    </source>
</evidence>
<name>A0A8A3S3J4_9EURY</name>
<dbReference type="RefSeq" id="WP_265582068.1">
    <property type="nucleotide sequence ID" value="NZ_CP036172.1"/>
</dbReference>
<evidence type="ECO:0000313" key="4">
    <source>
        <dbReference type="Proteomes" id="UP001042704"/>
    </source>
</evidence>
<evidence type="ECO:0000313" key="3">
    <source>
        <dbReference type="EMBL" id="QSZ66705.1"/>
    </source>
</evidence>
<keyword evidence="4" id="KW-1185">Reference proteome</keyword>
<dbReference type="AlphaFoldDB" id="A0A8A3S3J4"/>
<keyword evidence="1" id="KW-0472">Membrane</keyword>
<organism evidence="3 4">
    <name type="scientific">Methanofollis aquaemaris</name>
    <dbReference type="NCBI Taxonomy" id="126734"/>
    <lineage>
        <taxon>Archaea</taxon>
        <taxon>Methanobacteriati</taxon>
        <taxon>Methanobacteriota</taxon>
        <taxon>Stenosarchaea group</taxon>
        <taxon>Methanomicrobia</taxon>
        <taxon>Methanomicrobiales</taxon>
        <taxon>Methanomicrobiaceae</taxon>
        <taxon>Methanofollis</taxon>
    </lineage>
</organism>
<reference evidence="3" key="1">
    <citation type="journal article" date="2001" name="Int. J. Syst. Evol. Microbiol.">
        <title>Methanofollis aquaemaris sp. nov., a methanogen isolated from an aquaculture fish pond.</title>
        <authorList>
            <person name="Lai M.C."/>
            <person name="Chen S.C."/>
        </authorList>
    </citation>
    <scope>NUCLEOTIDE SEQUENCE</scope>
    <source>
        <strain evidence="3">N2F9704</strain>
    </source>
</reference>
<feature type="domain" description="Archaeal Type IV pilin N-terminal" evidence="2">
    <location>
        <begin position="8"/>
        <end position="66"/>
    </location>
</feature>
<sequence length="130" mass="13452">MVQSAHDDAVSSTIAAILMVAVTVILAAIVASFGFGTTGDLQGNGIVGATATQFEDGTITVTYVGGMGERDVDHLNWTIDGIEQTNRLDHEVGASAFNATPVADPRGGHRVMVMATYKDGSSQVILDAVT</sequence>
<feature type="transmembrane region" description="Helical" evidence="1">
    <location>
        <begin position="12"/>
        <end position="35"/>
    </location>
</feature>
<dbReference type="GeneID" id="76423487"/>
<proteinExistence type="predicted"/>
<dbReference type="KEGG" id="maqe:RJ40_03955"/>
<evidence type="ECO:0000256" key="1">
    <source>
        <dbReference type="SAM" id="Phobius"/>
    </source>
</evidence>
<dbReference type="InterPro" id="IPR013373">
    <property type="entry name" value="Flagellin/pilin_N_arc"/>
</dbReference>
<accession>A0A8A3S3J4</accession>
<dbReference type="Proteomes" id="UP001042704">
    <property type="component" value="Chromosome"/>
</dbReference>
<dbReference type="EMBL" id="CP036172">
    <property type="protein sequence ID" value="QSZ66705.1"/>
    <property type="molecule type" value="Genomic_DNA"/>
</dbReference>
<keyword evidence="1" id="KW-0812">Transmembrane</keyword>
<gene>
    <name evidence="3" type="ORF">RJ40_03955</name>
</gene>
<reference evidence="3" key="2">
    <citation type="submission" date="2019-02" db="EMBL/GenBank/DDBJ databases">
        <authorList>
            <person name="Chen S.-C."/>
            <person name="Chien H.-H."/>
            <person name="Lai M.-C."/>
        </authorList>
    </citation>
    <scope>NUCLEOTIDE SEQUENCE</scope>
    <source>
        <strain evidence="3">N2F9704</strain>
    </source>
</reference>
<protein>
    <submittedName>
        <fullName evidence="3">Type IV pilin</fullName>
    </submittedName>
</protein>
<keyword evidence="1" id="KW-1133">Transmembrane helix</keyword>
<dbReference type="NCBIfam" id="TIGR02537">
    <property type="entry name" value="arch_flag_Nterm"/>
    <property type="match status" value="1"/>
</dbReference>